<comment type="caution">
    <text evidence="2">The sequence shown here is derived from an EMBL/GenBank/DDBJ whole genome shotgun (WGS) entry which is preliminary data.</text>
</comment>
<accession>A0A852S2P9</accession>
<feature type="region of interest" description="Disordered" evidence="1">
    <location>
        <begin position="183"/>
        <end position="204"/>
    </location>
</feature>
<reference evidence="2 3" key="1">
    <citation type="submission" date="2020-07" db="EMBL/GenBank/DDBJ databases">
        <title>Sequencing the genomes of 1000 actinobacteria strains.</title>
        <authorList>
            <person name="Klenk H.-P."/>
        </authorList>
    </citation>
    <scope>NUCLEOTIDE SEQUENCE [LARGE SCALE GENOMIC DNA]</scope>
    <source>
        <strain evidence="2 3">DSM 19082</strain>
    </source>
</reference>
<dbReference type="Proteomes" id="UP000582231">
    <property type="component" value="Unassembled WGS sequence"/>
</dbReference>
<evidence type="ECO:0000313" key="2">
    <source>
        <dbReference type="EMBL" id="NYD33082.1"/>
    </source>
</evidence>
<dbReference type="RefSeq" id="WP_179729178.1">
    <property type="nucleotide sequence ID" value="NZ_BAABEF010000001.1"/>
</dbReference>
<dbReference type="EMBL" id="JACCBF010000001">
    <property type="protein sequence ID" value="NYD33082.1"/>
    <property type="molecule type" value="Genomic_DNA"/>
</dbReference>
<organism evidence="2 3">
    <name type="scientific">Nocardioides kongjuensis</name>
    <dbReference type="NCBI Taxonomy" id="349522"/>
    <lineage>
        <taxon>Bacteria</taxon>
        <taxon>Bacillati</taxon>
        <taxon>Actinomycetota</taxon>
        <taxon>Actinomycetes</taxon>
        <taxon>Propionibacteriales</taxon>
        <taxon>Nocardioidaceae</taxon>
        <taxon>Nocardioides</taxon>
    </lineage>
</organism>
<evidence type="ECO:0000256" key="1">
    <source>
        <dbReference type="SAM" id="MobiDB-lite"/>
    </source>
</evidence>
<dbReference type="AlphaFoldDB" id="A0A852S2P9"/>
<name>A0A852S2P9_9ACTN</name>
<protein>
    <recommendedName>
        <fullName evidence="4">DUF222 domain-containing protein</fullName>
    </recommendedName>
</protein>
<keyword evidence="3" id="KW-1185">Reference proteome</keyword>
<sequence length="479" mass="52078">MISDLSDATPEQLLHAAEDRVRMAREVEVDKLELLLAWADLHSGDPQAEPDAVPVRFGGPRLITLGGDGTPEVQDLALVEIAIARHEGVLTTRNALADAFDLRHRLPKVWAGVKAGRCEVWVARKVARWSRKLDRHQARIVDDAVAAALDEAPARILTIAEAKIIEADPVAHAKRITDNQKTKGVWYPTPRPGSQINDTDDTDGTGTTAGVATVFARLDEADALEHAAMVEHLATALAEQAAPPAEGEEPLGMDHWRAEAFAMLADPAAVLAFLHQIEEEDAKGGDEPEPTPAPAAPTAEIVVHLAQQADGTLGPLARVEGLGPRLLDQVRDLLRRHAHVTLTPVIDLHTGRSVNGYEHPTDVKHRTELRTIGDVFPHATRLFTQHGRAPDHDHTTPYDKNGPPGQTGDHNDTPLSRHHHRAKTHLGYTVLQLGPDKWVWGTPHGLHRLVTGSGTTTITRAEYHLLEEQAIVLAGDYAA</sequence>
<evidence type="ECO:0000313" key="3">
    <source>
        <dbReference type="Proteomes" id="UP000582231"/>
    </source>
</evidence>
<evidence type="ECO:0008006" key="4">
    <source>
        <dbReference type="Google" id="ProtNLM"/>
    </source>
</evidence>
<feature type="compositionally biased region" description="Basic and acidic residues" evidence="1">
    <location>
        <begin position="388"/>
        <end position="397"/>
    </location>
</feature>
<gene>
    <name evidence="2" type="ORF">BJ958_004628</name>
</gene>
<proteinExistence type="predicted"/>
<feature type="region of interest" description="Disordered" evidence="1">
    <location>
        <begin position="386"/>
        <end position="421"/>
    </location>
</feature>